<sequence length="203" mass="22477">MPPRTANEEVVENTKKLGSSIHAPDATTAHVSYFSVKDAEIARWGLNRANKEVQEDLDKCIEVKELRICAGFNATYTGSSACVPGLYTKDNRLSDWAFLEIYDTVWKKNSVLLSLDNGIAKCEGALNSQPAFAMEFLRVFNGMIDSERIHYNQGQPFQATKGITEEWIICEGDWGIEETVQGISCVAGESGSFLINTKGLICR</sequence>
<organism evidence="1 2">
    <name type="scientific">Aspergillus cavernicola</name>
    <dbReference type="NCBI Taxonomy" id="176166"/>
    <lineage>
        <taxon>Eukaryota</taxon>
        <taxon>Fungi</taxon>
        <taxon>Dikarya</taxon>
        <taxon>Ascomycota</taxon>
        <taxon>Pezizomycotina</taxon>
        <taxon>Eurotiomycetes</taxon>
        <taxon>Eurotiomycetidae</taxon>
        <taxon>Eurotiales</taxon>
        <taxon>Aspergillaceae</taxon>
        <taxon>Aspergillus</taxon>
        <taxon>Aspergillus subgen. Nidulantes</taxon>
    </lineage>
</organism>
<gene>
    <name evidence="1" type="ORF">BDW59DRAFT_157231</name>
</gene>
<evidence type="ECO:0000313" key="2">
    <source>
        <dbReference type="Proteomes" id="UP001610335"/>
    </source>
</evidence>
<protein>
    <submittedName>
        <fullName evidence="1">Uncharacterized protein</fullName>
    </submittedName>
</protein>
<name>A0ABR4IXA2_9EURO</name>
<keyword evidence="2" id="KW-1185">Reference proteome</keyword>
<accession>A0ABR4IXA2</accession>
<reference evidence="1 2" key="1">
    <citation type="submission" date="2024-07" db="EMBL/GenBank/DDBJ databases">
        <title>Section-level genome sequencing and comparative genomics of Aspergillus sections Usti and Cavernicolus.</title>
        <authorList>
            <consortium name="Lawrence Berkeley National Laboratory"/>
            <person name="Nybo J.L."/>
            <person name="Vesth T.C."/>
            <person name="Theobald S."/>
            <person name="Frisvad J.C."/>
            <person name="Larsen T.O."/>
            <person name="Kjaerboelling I."/>
            <person name="Rothschild-Mancinelli K."/>
            <person name="Lyhne E.K."/>
            <person name="Kogle M.E."/>
            <person name="Barry K."/>
            <person name="Clum A."/>
            <person name="Na H."/>
            <person name="Ledsgaard L."/>
            <person name="Lin J."/>
            <person name="Lipzen A."/>
            <person name="Kuo A."/>
            <person name="Riley R."/>
            <person name="Mondo S."/>
            <person name="LaButti K."/>
            <person name="Haridas S."/>
            <person name="Pangalinan J."/>
            <person name="Salamov A.A."/>
            <person name="Simmons B.A."/>
            <person name="Magnuson J.K."/>
            <person name="Chen J."/>
            <person name="Drula E."/>
            <person name="Henrissat B."/>
            <person name="Wiebenga A."/>
            <person name="Lubbers R.J."/>
            <person name="Gomes A.C."/>
            <person name="Makela M.R."/>
            <person name="Stajich J."/>
            <person name="Grigoriev I.V."/>
            <person name="Mortensen U.H."/>
            <person name="De vries R.P."/>
            <person name="Baker S.E."/>
            <person name="Andersen M.R."/>
        </authorList>
    </citation>
    <scope>NUCLEOTIDE SEQUENCE [LARGE SCALE GENOMIC DNA]</scope>
    <source>
        <strain evidence="1 2">CBS 600.67</strain>
    </source>
</reference>
<dbReference type="EMBL" id="JBFXLS010000006">
    <property type="protein sequence ID" value="KAL2832399.1"/>
    <property type="molecule type" value="Genomic_DNA"/>
</dbReference>
<proteinExistence type="predicted"/>
<dbReference type="Proteomes" id="UP001610335">
    <property type="component" value="Unassembled WGS sequence"/>
</dbReference>
<comment type="caution">
    <text evidence="1">The sequence shown here is derived from an EMBL/GenBank/DDBJ whole genome shotgun (WGS) entry which is preliminary data.</text>
</comment>
<evidence type="ECO:0000313" key="1">
    <source>
        <dbReference type="EMBL" id="KAL2832399.1"/>
    </source>
</evidence>